<proteinExistence type="predicted"/>
<evidence type="ECO:0000313" key="1">
    <source>
        <dbReference type="EMBL" id="MFB2835668.1"/>
    </source>
</evidence>
<accession>A0ABV4WLW5</accession>
<gene>
    <name evidence="1" type="ORF">ACE1CA_14140</name>
</gene>
<dbReference type="Proteomes" id="UP001576780">
    <property type="component" value="Unassembled WGS sequence"/>
</dbReference>
<organism evidence="1 2">
    <name type="scientific">Floridaenema evergladense BLCC-F167</name>
    <dbReference type="NCBI Taxonomy" id="3153639"/>
    <lineage>
        <taxon>Bacteria</taxon>
        <taxon>Bacillati</taxon>
        <taxon>Cyanobacteriota</taxon>
        <taxon>Cyanophyceae</taxon>
        <taxon>Oscillatoriophycideae</taxon>
        <taxon>Aerosakkonematales</taxon>
        <taxon>Aerosakkonemataceae</taxon>
        <taxon>Floridanema</taxon>
        <taxon>Floridanema evergladense</taxon>
    </lineage>
</organism>
<name>A0ABV4WLW5_9CYAN</name>
<protein>
    <submittedName>
        <fullName evidence="1">Uncharacterized protein</fullName>
    </submittedName>
</protein>
<keyword evidence="2" id="KW-1185">Reference proteome</keyword>
<dbReference type="EMBL" id="JBHFNT010000117">
    <property type="protein sequence ID" value="MFB2835668.1"/>
    <property type="molecule type" value="Genomic_DNA"/>
</dbReference>
<comment type="caution">
    <text evidence="1">The sequence shown here is derived from an EMBL/GenBank/DDBJ whole genome shotgun (WGS) entry which is preliminary data.</text>
</comment>
<dbReference type="RefSeq" id="WP_413278077.1">
    <property type="nucleotide sequence ID" value="NZ_JBHFNT010000117.1"/>
</dbReference>
<reference evidence="1 2" key="1">
    <citation type="submission" date="2024-09" db="EMBL/GenBank/DDBJ databases">
        <title>Floridaenema gen nov. (Aerosakkonemataceae, Aerosakkonematales ord. nov., Cyanobacteria) from benthic tropical and subtropical fresh waters, with the description of four new species.</title>
        <authorList>
            <person name="Moretto J.A."/>
            <person name="Berthold D.E."/>
            <person name="Lefler F.W."/>
            <person name="Huang I.-S."/>
            <person name="Laughinghouse H. IV."/>
        </authorList>
    </citation>
    <scope>NUCLEOTIDE SEQUENCE [LARGE SCALE GENOMIC DNA]</scope>
    <source>
        <strain evidence="1 2">BLCC-F167</strain>
    </source>
</reference>
<sequence length="202" mass="22971">MANQSATTISFLKEAFTSFATYSNLQKQDVQRQALKWLQLHIETDLADTTIIPQFNQMWRGGAHSSNADSSPLYLENLPGSYKGNKTVSNHQEDALAFIQEKVPQELQDEFKKRWEAKAKVEVSNAEGALFKIDERETTVLQAEDPEGNGTAWFKVENNQTYYLLSSEEKGDYYYVVLCAEISPQNRNAWYVAQSDVKISNV</sequence>
<evidence type="ECO:0000313" key="2">
    <source>
        <dbReference type="Proteomes" id="UP001576780"/>
    </source>
</evidence>